<protein>
    <submittedName>
        <fullName evidence="2">Oligoribonuclease NrnB/cAMP/cGMP phosphodiesterase (DHH superfamily)</fullName>
    </submittedName>
</protein>
<reference evidence="2 3" key="1">
    <citation type="submission" date="2021-01" db="EMBL/GenBank/DDBJ databases">
        <title>Genomic Encyclopedia of Type Strains, Phase IV (KMG-IV): sequencing the most valuable type-strain genomes for metagenomic binning, comparative biology and taxonomic classification.</title>
        <authorList>
            <person name="Goeker M."/>
        </authorList>
    </citation>
    <scope>NUCLEOTIDE SEQUENCE [LARGE SCALE GENOMIC DNA]</scope>
    <source>
        <strain evidence="2 3">DSM 25879</strain>
    </source>
</reference>
<evidence type="ECO:0000313" key="3">
    <source>
        <dbReference type="Proteomes" id="UP000737402"/>
    </source>
</evidence>
<gene>
    <name evidence="2" type="ORF">JOC95_001127</name>
</gene>
<dbReference type="InterPro" id="IPR038763">
    <property type="entry name" value="DHH_sf"/>
</dbReference>
<keyword evidence="3" id="KW-1185">Reference proteome</keyword>
<dbReference type="PANTHER" id="PTHR42146:SF1">
    <property type="entry name" value="OLIGORIBONUCLEASE NRNB"/>
    <property type="match status" value="1"/>
</dbReference>
<dbReference type="Gene3D" id="3.10.310.30">
    <property type="match status" value="1"/>
</dbReference>
<dbReference type="InterPro" id="IPR058608">
    <property type="entry name" value="NrnB_C"/>
</dbReference>
<accession>A0ABS2NX92</accession>
<dbReference type="InterPro" id="IPR052968">
    <property type="entry name" value="Nucleotide_metab_enz"/>
</dbReference>
<dbReference type="PANTHER" id="PTHR42146">
    <property type="entry name" value="3',5'-CYCLIC-NUCLEOTIDE PHOSPHODIESTERASE"/>
    <property type="match status" value="1"/>
</dbReference>
<organism evidence="2 3">
    <name type="scientific">Sutcliffiella tianshenii</name>
    <dbReference type="NCBI Taxonomy" id="1463404"/>
    <lineage>
        <taxon>Bacteria</taxon>
        <taxon>Bacillati</taxon>
        <taxon>Bacillota</taxon>
        <taxon>Bacilli</taxon>
        <taxon>Bacillales</taxon>
        <taxon>Bacillaceae</taxon>
        <taxon>Sutcliffiella</taxon>
    </lineage>
</organism>
<feature type="domain" description="Oligoribonuclease NrnB C-terminal" evidence="1">
    <location>
        <begin position="326"/>
        <end position="394"/>
    </location>
</feature>
<proteinExistence type="predicted"/>
<evidence type="ECO:0000313" key="2">
    <source>
        <dbReference type="EMBL" id="MBM7619278.1"/>
    </source>
</evidence>
<evidence type="ECO:0000259" key="1">
    <source>
        <dbReference type="Pfam" id="PF26386"/>
    </source>
</evidence>
<dbReference type="EMBL" id="JAFBED010000002">
    <property type="protein sequence ID" value="MBM7619278.1"/>
    <property type="molecule type" value="Genomic_DNA"/>
</dbReference>
<comment type="caution">
    <text evidence="2">The sequence shown here is derived from an EMBL/GenBank/DDBJ whole genome shotgun (WGS) entry which is preliminary data.</text>
</comment>
<dbReference type="Pfam" id="PF26386">
    <property type="entry name" value="NrnB_C"/>
    <property type="match status" value="1"/>
</dbReference>
<name>A0ABS2NX92_9BACI</name>
<sequence length="398" mass="46061">MTALIHLFTHNDLDGVGCGILAKIAFQEKVEVHYNSVGSLNYQVANYLEHAIPNNTIYITDLSVHEENAKKLDSLNKAGGKVQFIDHHKTALTLNDYDWAFVQVEYEDGRLTSATSLFYEYLQNHQLLERTEAIHEFVELIRQYDTWEWDRNNNTKAKRLNDLLYMMSIEEFEARMLAKLEDSTDFRFDDLEDQLLNMEEKKMEKYLRRKKRELVQKQVGDKWAGIVYAESFLSELGNALGKENPHLDYIAMINMGSKRISLRTIHDHVDVSEVAGKFEGGGHAKASGCNLNESAYKLYVAESFPLEPLKADADKNIFNVKESPNGVLYESKSKGILFLIPRKNGSWEIENNEQLLDKSFQTFQEAETYIKRNFAAWLVKDEEYVTFLIENIRRLRSS</sequence>
<dbReference type="Proteomes" id="UP000737402">
    <property type="component" value="Unassembled WGS sequence"/>
</dbReference>
<dbReference type="SUPFAM" id="SSF64182">
    <property type="entry name" value="DHH phosphoesterases"/>
    <property type="match status" value="1"/>
</dbReference>